<accession>A0AAW0L042</accession>
<feature type="non-terminal residue" evidence="2">
    <location>
        <position position="385"/>
    </location>
</feature>
<keyword evidence="1" id="KW-0812">Transmembrane</keyword>
<dbReference type="EMBL" id="PKMF04000190">
    <property type="protein sequence ID" value="KAK7844171.1"/>
    <property type="molecule type" value="Genomic_DNA"/>
</dbReference>
<evidence type="ECO:0000256" key="1">
    <source>
        <dbReference type="SAM" id="Phobius"/>
    </source>
</evidence>
<feature type="transmembrane region" description="Helical" evidence="1">
    <location>
        <begin position="120"/>
        <end position="141"/>
    </location>
</feature>
<comment type="caution">
    <text evidence="2">The sequence shown here is derived from an EMBL/GenBank/DDBJ whole genome shotgun (WGS) entry which is preliminary data.</text>
</comment>
<protein>
    <submittedName>
        <fullName evidence="2">Uncharacterized protein</fullName>
    </submittedName>
</protein>
<dbReference type="PANTHER" id="PTHR35830">
    <property type="entry name" value="OS05G0299200 PROTEIN"/>
    <property type="match status" value="1"/>
</dbReference>
<dbReference type="Proteomes" id="UP000237347">
    <property type="component" value="Unassembled WGS sequence"/>
</dbReference>
<gene>
    <name evidence="2" type="ORF">CFP56_011144</name>
</gene>
<reference evidence="2 3" key="1">
    <citation type="journal article" date="2018" name="Sci. Data">
        <title>The draft genome sequence of cork oak.</title>
        <authorList>
            <person name="Ramos A.M."/>
            <person name="Usie A."/>
            <person name="Barbosa P."/>
            <person name="Barros P.M."/>
            <person name="Capote T."/>
            <person name="Chaves I."/>
            <person name="Simoes F."/>
            <person name="Abreu I."/>
            <person name="Carrasquinho I."/>
            <person name="Faro C."/>
            <person name="Guimaraes J.B."/>
            <person name="Mendonca D."/>
            <person name="Nobrega F."/>
            <person name="Rodrigues L."/>
            <person name="Saibo N.J.M."/>
            <person name="Varela M.C."/>
            <person name="Egas C."/>
            <person name="Matos J."/>
            <person name="Miguel C.M."/>
            <person name="Oliveira M.M."/>
            <person name="Ricardo C.P."/>
            <person name="Goncalves S."/>
        </authorList>
    </citation>
    <scope>NUCLEOTIDE SEQUENCE [LARGE SCALE GENOMIC DNA]</scope>
    <source>
        <strain evidence="3">cv. HL8</strain>
    </source>
</reference>
<keyword evidence="3" id="KW-1185">Reference proteome</keyword>
<evidence type="ECO:0000313" key="2">
    <source>
        <dbReference type="EMBL" id="KAK7844171.1"/>
    </source>
</evidence>
<proteinExistence type="predicted"/>
<evidence type="ECO:0000313" key="3">
    <source>
        <dbReference type="Proteomes" id="UP000237347"/>
    </source>
</evidence>
<keyword evidence="1" id="KW-0472">Membrane</keyword>
<keyword evidence="1" id="KW-1133">Transmembrane helix</keyword>
<organism evidence="2 3">
    <name type="scientific">Quercus suber</name>
    <name type="common">Cork oak</name>
    <dbReference type="NCBI Taxonomy" id="58331"/>
    <lineage>
        <taxon>Eukaryota</taxon>
        <taxon>Viridiplantae</taxon>
        <taxon>Streptophyta</taxon>
        <taxon>Embryophyta</taxon>
        <taxon>Tracheophyta</taxon>
        <taxon>Spermatophyta</taxon>
        <taxon>Magnoliopsida</taxon>
        <taxon>eudicotyledons</taxon>
        <taxon>Gunneridae</taxon>
        <taxon>Pentapetalae</taxon>
        <taxon>rosids</taxon>
        <taxon>fabids</taxon>
        <taxon>Fagales</taxon>
        <taxon>Fagaceae</taxon>
        <taxon>Quercus</taxon>
    </lineage>
</organism>
<dbReference type="PANTHER" id="PTHR35830:SF1">
    <property type="entry name" value="OS05G0299200 PROTEIN"/>
    <property type="match status" value="1"/>
</dbReference>
<dbReference type="AlphaFoldDB" id="A0AAW0L042"/>
<name>A0AAW0L042_QUESU</name>
<sequence length="385" mass="43239">MNSANTLIYTPFSLSQYQCHHHHLLLHLSCSSLPPKRRRTYRRNPKLSSPFTTTPTIATTSSSDNSTLQTVIDLNQTTSFLHSNFQRFISSSLDAYHDLRTLITLDDNRRVLVSCRRSTVVFAGNLVLCSFVLVFAFRVLGKLGLWLIRGRSGFGDSGPVVVRRDRSLGGREVVVAVGVGRKVKERQNLKRDSRVSSNPLSPAVAASATNGGISERVSGTRVRPREKKLPKWWPVSVPRPGLVLNAEQYQREANWLIQVITDNRINGRDIVEDDIIQLRQICRTSGVRVSFDTINTRDSFYRASVDFVLNALEIQGKHAEAKLELSKICLMLRIFPPEESSPEMEMVARGLEKHLKVEQRLFLLNMLVGVCGEESRISATEALGL</sequence>